<dbReference type="Pfam" id="PF00158">
    <property type="entry name" value="Sigma54_activat"/>
    <property type="match status" value="1"/>
</dbReference>
<dbReference type="SUPFAM" id="SSF46689">
    <property type="entry name" value="Homeodomain-like"/>
    <property type="match status" value="1"/>
</dbReference>
<accession>Q67KD0</accession>
<keyword evidence="9" id="KW-1185">Reference proteome</keyword>
<evidence type="ECO:0000256" key="3">
    <source>
        <dbReference type="ARBA" id="ARBA00023015"/>
    </source>
</evidence>
<dbReference type="InterPro" id="IPR002197">
    <property type="entry name" value="HTH_Fis"/>
</dbReference>
<dbReference type="InterPro" id="IPR003593">
    <property type="entry name" value="AAA+_ATPase"/>
</dbReference>
<reference evidence="8 9" key="1">
    <citation type="journal article" date="2004" name="Nucleic Acids Res.">
        <title>Genome sequence of Symbiobacterium thermophilum, an uncultivable bacterium that depends on microbial commensalism.</title>
        <authorList>
            <person name="Ueda K."/>
            <person name="Yamashita A."/>
            <person name="Ishikawa J."/>
            <person name="Shimada M."/>
            <person name="Watsuji T."/>
            <person name="Morimura K."/>
            <person name="Ikeda H."/>
            <person name="Hattori M."/>
            <person name="Beppu T."/>
        </authorList>
    </citation>
    <scope>NUCLEOTIDE SEQUENCE [LARGE SCALE GENOMIC DNA]</scope>
    <source>
        <strain evidence="9">T / IAM 14863</strain>
    </source>
</reference>
<keyword evidence="3" id="KW-0805">Transcription regulation</keyword>
<organism evidence="8 9">
    <name type="scientific">Symbiobacterium thermophilum (strain DSM 24528 / JCM 14929 / IAM 14863 / T)</name>
    <dbReference type="NCBI Taxonomy" id="292459"/>
    <lineage>
        <taxon>Bacteria</taxon>
        <taxon>Bacillati</taxon>
        <taxon>Bacillota</taxon>
        <taxon>Clostridia</taxon>
        <taxon>Eubacteriales</taxon>
        <taxon>Symbiobacteriaceae</taxon>
        <taxon>Symbiobacterium</taxon>
    </lineage>
</organism>
<proteinExistence type="predicted"/>
<dbReference type="InterPro" id="IPR058031">
    <property type="entry name" value="AAA_lid_NorR"/>
</dbReference>
<dbReference type="PROSITE" id="PS00676">
    <property type="entry name" value="SIGMA54_INTERACT_2"/>
    <property type="match status" value="1"/>
</dbReference>
<evidence type="ECO:0000256" key="4">
    <source>
        <dbReference type="ARBA" id="ARBA00023125"/>
    </source>
</evidence>
<gene>
    <name evidence="8" type="ordered locus">STH2885</name>
</gene>
<feature type="domain" description="Sigma-54 factor interaction" evidence="7">
    <location>
        <begin position="31"/>
        <end position="257"/>
    </location>
</feature>
<dbReference type="PRINTS" id="PR01590">
    <property type="entry name" value="HTHFIS"/>
</dbReference>
<dbReference type="SUPFAM" id="SSF52540">
    <property type="entry name" value="P-loop containing nucleoside triphosphate hydrolases"/>
    <property type="match status" value="1"/>
</dbReference>
<dbReference type="InterPro" id="IPR009057">
    <property type="entry name" value="Homeodomain-like_sf"/>
</dbReference>
<dbReference type="GO" id="GO:0043565">
    <property type="term" value="F:sequence-specific DNA binding"/>
    <property type="evidence" value="ECO:0007669"/>
    <property type="project" value="InterPro"/>
</dbReference>
<name>Q67KD0_SYMTH</name>
<dbReference type="eggNOG" id="COG3829">
    <property type="taxonomic scope" value="Bacteria"/>
</dbReference>
<dbReference type="CDD" id="cd00009">
    <property type="entry name" value="AAA"/>
    <property type="match status" value="1"/>
</dbReference>
<dbReference type="GO" id="GO:0006355">
    <property type="term" value="P:regulation of DNA-templated transcription"/>
    <property type="evidence" value="ECO:0007669"/>
    <property type="project" value="InterPro"/>
</dbReference>
<dbReference type="PROSITE" id="PS00688">
    <property type="entry name" value="SIGMA54_INTERACT_3"/>
    <property type="match status" value="1"/>
</dbReference>
<feature type="region of interest" description="Disordered" evidence="6">
    <location>
        <begin position="1"/>
        <end position="28"/>
    </location>
</feature>
<dbReference type="PROSITE" id="PS50045">
    <property type="entry name" value="SIGMA54_INTERACT_4"/>
    <property type="match status" value="1"/>
</dbReference>
<dbReference type="PROSITE" id="PS00675">
    <property type="entry name" value="SIGMA54_INTERACT_1"/>
    <property type="match status" value="1"/>
</dbReference>
<evidence type="ECO:0000256" key="1">
    <source>
        <dbReference type="ARBA" id="ARBA00022741"/>
    </source>
</evidence>
<dbReference type="InterPro" id="IPR025662">
    <property type="entry name" value="Sigma_54_int_dom_ATP-bd_1"/>
</dbReference>
<dbReference type="Pfam" id="PF02954">
    <property type="entry name" value="HTH_8"/>
    <property type="match status" value="1"/>
</dbReference>
<dbReference type="Proteomes" id="UP000000417">
    <property type="component" value="Chromosome"/>
</dbReference>
<dbReference type="InterPro" id="IPR002078">
    <property type="entry name" value="Sigma_54_int"/>
</dbReference>
<protein>
    <submittedName>
        <fullName evidence="8">Sigma-54-dependent transcriptional regulator</fullName>
    </submittedName>
</protein>
<evidence type="ECO:0000259" key="7">
    <source>
        <dbReference type="PROSITE" id="PS50045"/>
    </source>
</evidence>
<dbReference type="GO" id="GO:0005524">
    <property type="term" value="F:ATP binding"/>
    <property type="evidence" value="ECO:0007669"/>
    <property type="project" value="UniProtKB-KW"/>
</dbReference>
<dbReference type="FunFam" id="3.40.50.300:FF:000006">
    <property type="entry name" value="DNA-binding transcriptional regulator NtrC"/>
    <property type="match status" value="1"/>
</dbReference>
<keyword evidence="4" id="KW-0238">DNA-binding</keyword>
<evidence type="ECO:0000313" key="8">
    <source>
        <dbReference type="EMBL" id="BAD41868.1"/>
    </source>
</evidence>
<dbReference type="PANTHER" id="PTHR32071">
    <property type="entry name" value="TRANSCRIPTIONAL REGULATORY PROTEIN"/>
    <property type="match status" value="1"/>
</dbReference>
<dbReference type="PANTHER" id="PTHR32071:SF57">
    <property type="entry name" value="C4-DICARBOXYLATE TRANSPORT TRANSCRIPTIONAL REGULATORY PROTEIN DCTD"/>
    <property type="match status" value="1"/>
</dbReference>
<dbReference type="HOGENOM" id="CLU_000445_0_7_9"/>
<dbReference type="KEGG" id="sth:STH2885"/>
<dbReference type="Pfam" id="PF25601">
    <property type="entry name" value="AAA_lid_14"/>
    <property type="match status" value="1"/>
</dbReference>
<evidence type="ECO:0000256" key="2">
    <source>
        <dbReference type="ARBA" id="ARBA00022840"/>
    </source>
</evidence>
<evidence type="ECO:0000256" key="5">
    <source>
        <dbReference type="ARBA" id="ARBA00023163"/>
    </source>
</evidence>
<dbReference type="InterPro" id="IPR027417">
    <property type="entry name" value="P-loop_NTPase"/>
</dbReference>
<evidence type="ECO:0000256" key="6">
    <source>
        <dbReference type="SAM" id="MobiDB-lite"/>
    </source>
</evidence>
<dbReference type="Gene3D" id="1.10.8.60">
    <property type="match status" value="1"/>
</dbReference>
<dbReference type="Gene3D" id="3.40.50.300">
    <property type="entry name" value="P-loop containing nucleotide triphosphate hydrolases"/>
    <property type="match status" value="1"/>
</dbReference>
<sequence length="328" mass="35988">MHRLEGGGRMRSTIPQAKPSSHQGQDPFAQLVGRDPAWLSALERARRAARTSATVLITGETGTGKELVARALHAASDRARGPFIAINAGTLLPDLLASELFGYEPGMFTGGNPRGHTGLIQSADGGTLFLDEVSELPYEAQVALLRTLQEGEVVRVGGHRPIPVDVRIVAATNRDLREMVRQGRFRQDLFYRLSVIPVHLPPLRERPRDIIPLIVHGYHRLNRGVPRLPLSSWRRLLRYDWPGNVRELLNLVQLAVTLDEDPAALLPLPPLPLSQAEPGPAGEEAAIRAALDACGGNASAAARRLGMSRSTLYRKLELYGIRLKRQVE</sequence>
<keyword evidence="5" id="KW-0804">Transcription</keyword>
<evidence type="ECO:0000313" key="9">
    <source>
        <dbReference type="Proteomes" id="UP000000417"/>
    </source>
</evidence>
<keyword evidence="1" id="KW-0547">Nucleotide-binding</keyword>
<dbReference type="AlphaFoldDB" id="Q67KD0"/>
<dbReference type="InterPro" id="IPR025944">
    <property type="entry name" value="Sigma_54_int_dom_CS"/>
</dbReference>
<dbReference type="STRING" id="292459.STH2885"/>
<dbReference type="Gene3D" id="1.10.10.60">
    <property type="entry name" value="Homeodomain-like"/>
    <property type="match status" value="1"/>
</dbReference>
<feature type="compositionally biased region" description="Polar residues" evidence="6">
    <location>
        <begin position="13"/>
        <end position="24"/>
    </location>
</feature>
<dbReference type="EMBL" id="AP006840">
    <property type="protein sequence ID" value="BAD41868.1"/>
    <property type="molecule type" value="Genomic_DNA"/>
</dbReference>
<dbReference type="InterPro" id="IPR025943">
    <property type="entry name" value="Sigma_54_int_dom_ATP-bd_2"/>
</dbReference>
<keyword evidence="2" id="KW-0067">ATP-binding</keyword>
<dbReference type="SMART" id="SM00382">
    <property type="entry name" value="AAA"/>
    <property type="match status" value="1"/>
</dbReference>